<comment type="similarity">
    <text evidence="1">Belongs to the ABC transporter superfamily.</text>
</comment>
<dbReference type="PANTHER" id="PTHR43553">
    <property type="entry name" value="HEAVY METAL TRANSPORTER"/>
    <property type="match status" value="1"/>
</dbReference>
<reference evidence="7 8" key="1">
    <citation type="submission" date="2020-08" db="EMBL/GenBank/DDBJ databases">
        <title>Genome sequence of Diaphorobacter ruginosibacter DSM 27467T.</title>
        <authorList>
            <person name="Hyun D.-W."/>
            <person name="Bae J.-W."/>
        </authorList>
    </citation>
    <scope>NUCLEOTIDE SEQUENCE [LARGE SCALE GENOMIC DNA]</scope>
    <source>
        <strain evidence="7 8">DSM 27467</strain>
    </source>
</reference>
<dbReference type="KEGG" id="drg:H9K76_09135"/>
<feature type="domain" description="ABC transporter" evidence="6">
    <location>
        <begin position="12"/>
        <end position="238"/>
    </location>
</feature>
<dbReference type="InterPro" id="IPR027417">
    <property type="entry name" value="P-loop_NTPase"/>
</dbReference>
<evidence type="ECO:0000256" key="3">
    <source>
        <dbReference type="ARBA" id="ARBA00022475"/>
    </source>
</evidence>
<accession>A0A7G9RTL6</accession>
<dbReference type="Gene3D" id="3.40.50.300">
    <property type="entry name" value="P-loop containing nucleotide triphosphate hydrolases"/>
    <property type="match status" value="1"/>
</dbReference>
<evidence type="ECO:0000313" key="7">
    <source>
        <dbReference type="EMBL" id="QNN58941.1"/>
    </source>
</evidence>
<dbReference type="CDD" id="cd03225">
    <property type="entry name" value="ABC_cobalt_CbiO_domain1"/>
    <property type="match status" value="1"/>
</dbReference>
<dbReference type="SMART" id="SM00382">
    <property type="entry name" value="AAA"/>
    <property type="match status" value="1"/>
</dbReference>
<keyword evidence="5 7" id="KW-0067">ATP-binding</keyword>
<keyword evidence="3" id="KW-0472">Membrane</keyword>
<evidence type="ECO:0000313" key="8">
    <source>
        <dbReference type="Proteomes" id="UP000515811"/>
    </source>
</evidence>
<dbReference type="InterPro" id="IPR003593">
    <property type="entry name" value="AAA+_ATPase"/>
</dbReference>
<protein>
    <submittedName>
        <fullName evidence="7">ABC transporter ATP-binding protein</fullName>
    </submittedName>
</protein>
<keyword evidence="8" id="KW-1185">Reference proteome</keyword>
<evidence type="ECO:0000256" key="1">
    <source>
        <dbReference type="ARBA" id="ARBA00005417"/>
    </source>
</evidence>
<dbReference type="GO" id="GO:0016887">
    <property type="term" value="F:ATP hydrolysis activity"/>
    <property type="evidence" value="ECO:0007669"/>
    <property type="project" value="InterPro"/>
</dbReference>
<evidence type="ECO:0000259" key="6">
    <source>
        <dbReference type="PROSITE" id="PS50893"/>
    </source>
</evidence>
<dbReference type="Pfam" id="PF00005">
    <property type="entry name" value="ABC_tran"/>
    <property type="match status" value="1"/>
</dbReference>
<organism evidence="7 8">
    <name type="scientific">Diaphorobacter ruginosibacter</name>
    <dbReference type="NCBI Taxonomy" id="1715720"/>
    <lineage>
        <taxon>Bacteria</taxon>
        <taxon>Pseudomonadati</taxon>
        <taxon>Pseudomonadota</taxon>
        <taxon>Betaproteobacteria</taxon>
        <taxon>Burkholderiales</taxon>
        <taxon>Comamonadaceae</taxon>
        <taxon>Diaphorobacter</taxon>
    </lineage>
</organism>
<keyword evidence="2" id="KW-0813">Transport</keyword>
<sequence length="256" mass="27694">MPTATTATTPTVHIQHVSLLRGRHRVFEDLTLALTERRIGLVGDNGAGKTSLLRLLCGLETPQTGTVQIHGVDLHHASRERAALVGLMFQNPDEQIIHPVVDEEIALSFRAAGLSKREALDQARLLLAERGRGDWASRAIGSLSQGQRQQVCWLALLAARPRVLLLDEPFASLDLPSQAALADDIASAPQQIIVSTHVLEHVHDFDRVIWLEAGRVRADGSAKEVCAHYAADVATRIASRRAGTKATSHAAGVRHG</sequence>
<evidence type="ECO:0000256" key="5">
    <source>
        <dbReference type="ARBA" id="ARBA00022840"/>
    </source>
</evidence>
<dbReference type="GO" id="GO:0043190">
    <property type="term" value="C:ATP-binding cassette (ABC) transporter complex"/>
    <property type="evidence" value="ECO:0007669"/>
    <property type="project" value="TreeGrafter"/>
</dbReference>
<dbReference type="Proteomes" id="UP000515811">
    <property type="component" value="Chromosome"/>
</dbReference>
<name>A0A7G9RTL6_9BURK</name>
<proteinExistence type="inferred from homology"/>
<dbReference type="SUPFAM" id="SSF52540">
    <property type="entry name" value="P-loop containing nucleoside triphosphate hydrolases"/>
    <property type="match status" value="1"/>
</dbReference>
<dbReference type="PROSITE" id="PS50893">
    <property type="entry name" value="ABC_TRANSPORTER_2"/>
    <property type="match status" value="1"/>
</dbReference>
<dbReference type="PANTHER" id="PTHR43553:SF24">
    <property type="entry name" value="ENERGY-COUPLING FACTOR TRANSPORTER ATP-BINDING PROTEIN ECFA1"/>
    <property type="match status" value="1"/>
</dbReference>
<dbReference type="EMBL" id="CP060714">
    <property type="protein sequence ID" value="QNN58941.1"/>
    <property type="molecule type" value="Genomic_DNA"/>
</dbReference>
<dbReference type="InterPro" id="IPR015856">
    <property type="entry name" value="ABC_transpr_CbiO/EcfA_su"/>
</dbReference>
<dbReference type="GO" id="GO:0042626">
    <property type="term" value="F:ATPase-coupled transmembrane transporter activity"/>
    <property type="evidence" value="ECO:0007669"/>
    <property type="project" value="TreeGrafter"/>
</dbReference>
<dbReference type="InterPro" id="IPR003439">
    <property type="entry name" value="ABC_transporter-like_ATP-bd"/>
</dbReference>
<evidence type="ECO:0000256" key="2">
    <source>
        <dbReference type="ARBA" id="ARBA00022448"/>
    </source>
</evidence>
<dbReference type="InterPro" id="IPR050095">
    <property type="entry name" value="ECF_ABC_transporter_ATP-bd"/>
</dbReference>
<keyword evidence="4" id="KW-0547">Nucleotide-binding</keyword>
<gene>
    <name evidence="7" type="ORF">H9K76_09135</name>
</gene>
<dbReference type="RefSeq" id="WP_187599736.1">
    <property type="nucleotide sequence ID" value="NZ_CP060714.1"/>
</dbReference>
<evidence type="ECO:0000256" key="4">
    <source>
        <dbReference type="ARBA" id="ARBA00022741"/>
    </source>
</evidence>
<keyword evidence="3" id="KW-1003">Cell membrane</keyword>
<dbReference type="GO" id="GO:0005524">
    <property type="term" value="F:ATP binding"/>
    <property type="evidence" value="ECO:0007669"/>
    <property type="project" value="UniProtKB-KW"/>
</dbReference>
<dbReference type="AlphaFoldDB" id="A0A7G9RTL6"/>